<dbReference type="Proteomes" id="UP000006039">
    <property type="component" value="Unassembled WGS sequence"/>
</dbReference>
<reference evidence="3" key="5">
    <citation type="submission" date="2018-04" db="UniProtKB">
        <authorList>
            <consortium name="EnsemblFungi"/>
        </authorList>
    </citation>
    <scope>IDENTIFICATION</scope>
    <source>
        <strain evidence="3">R3-111a-1</strain>
    </source>
</reference>
<proteinExistence type="predicted"/>
<evidence type="ECO:0000313" key="3">
    <source>
        <dbReference type="EnsemblFungi" id="EJT72469"/>
    </source>
</evidence>
<dbReference type="EnsemblFungi" id="EJT72469">
    <property type="protein sequence ID" value="EJT72469"/>
    <property type="gene ID" value="GGTG_09335"/>
</dbReference>
<gene>
    <name evidence="3" type="primary">20349793</name>
    <name evidence="2" type="ORF">GGTG_09335</name>
</gene>
<dbReference type="RefSeq" id="XP_009225443.1">
    <property type="nucleotide sequence ID" value="XM_009227179.1"/>
</dbReference>
<keyword evidence="4" id="KW-1185">Reference proteome</keyword>
<evidence type="ECO:0000313" key="4">
    <source>
        <dbReference type="Proteomes" id="UP000006039"/>
    </source>
</evidence>
<dbReference type="VEuPathDB" id="FungiDB:GGTG_09335"/>
<dbReference type="AlphaFoldDB" id="J3P738"/>
<protein>
    <submittedName>
        <fullName evidence="2 3">Uncharacterized protein</fullName>
    </submittedName>
</protein>
<reference evidence="3" key="4">
    <citation type="journal article" date="2015" name="G3 (Bethesda)">
        <title>Genome sequences of three phytopathogenic species of the Magnaporthaceae family of fungi.</title>
        <authorList>
            <person name="Okagaki L.H."/>
            <person name="Nunes C.C."/>
            <person name="Sailsbery J."/>
            <person name="Clay B."/>
            <person name="Brown D."/>
            <person name="John T."/>
            <person name="Oh Y."/>
            <person name="Young N."/>
            <person name="Fitzgerald M."/>
            <person name="Haas B.J."/>
            <person name="Zeng Q."/>
            <person name="Young S."/>
            <person name="Adiconis X."/>
            <person name="Fan L."/>
            <person name="Levin J.Z."/>
            <person name="Mitchell T.K."/>
            <person name="Okubara P.A."/>
            <person name="Farman M.L."/>
            <person name="Kohn L.M."/>
            <person name="Birren B."/>
            <person name="Ma L.-J."/>
            <person name="Dean R.A."/>
        </authorList>
    </citation>
    <scope>NUCLEOTIDE SEQUENCE</scope>
    <source>
        <strain evidence="3">R3-111a-1</strain>
    </source>
</reference>
<feature type="region of interest" description="Disordered" evidence="1">
    <location>
        <begin position="340"/>
        <end position="418"/>
    </location>
</feature>
<dbReference type="STRING" id="644352.J3P738"/>
<reference evidence="4" key="1">
    <citation type="submission" date="2010-07" db="EMBL/GenBank/DDBJ databases">
        <title>The genome sequence of Gaeumannomyces graminis var. tritici strain R3-111a-1.</title>
        <authorList>
            <consortium name="The Broad Institute Genome Sequencing Platform"/>
            <person name="Ma L.-J."/>
            <person name="Dead R."/>
            <person name="Young S."/>
            <person name="Zeng Q."/>
            <person name="Koehrsen M."/>
            <person name="Alvarado L."/>
            <person name="Berlin A."/>
            <person name="Chapman S.B."/>
            <person name="Chen Z."/>
            <person name="Freedman E."/>
            <person name="Gellesch M."/>
            <person name="Goldberg J."/>
            <person name="Griggs A."/>
            <person name="Gujja S."/>
            <person name="Heilman E.R."/>
            <person name="Heiman D."/>
            <person name="Hepburn T."/>
            <person name="Howarth C."/>
            <person name="Jen D."/>
            <person name="Larson L."/>
            <person name="Mehta T."/>
            <person name="Neiman D."/>
            <person name="Pearson M."/>
            <person name="Roberts A."/>
            <person name="Saif S."/>
            <person name="Shea T."/>
            <person name="Shenoy N."/>
            <person name="Sisk P."/>
            <person name="Stolte C."/>
            <person name="Sykes S."/>
            <person name="Walk T."/>
            <person name="White J."/>
            <person name="Yandava C."/>
            <person name="Haas B."/>
            <person name="Nusbaum C."/>
            <person name="Birren B."/>
        </authorList>
    </citation>
    <scope>NUCLEOTIDE SEQUENCE [LARGE SCALE GENOMIC DNA]</scope>
    <source>
        <strain evidence="4">R3-111a-1</strain>
    </source>
</reference>
<dbReference type="EMBL" id="GL385399">
    <property type="protein sequence ID" value="EJT72469.1"/>
    <property type="molecule type" value="Genomic_DNA"/>
</dbReference>
<dbReference type="HOGENOM" id="CLU_657286_0_0_1"/>
<reference evidence="2" key="3">
    <citation type="submission" date="2010-09" db="EMBL/GenBank/DDBJ databases">
        <title>Annotation of Gaeumannomyces graminis var. tritici R3-111a-1.</title>
        <authorList>
            <consortium name="The Broad Institute Genome Sequencing Platform"/>
            <person name="Ma L.-J."/>
            <person name="Dead R."/>
            <person name="Young S.K."/>
            <person name="Zeng Q."/>
            <person name="Gargeya S."/>
            <person name="Fitzgerald M."/>
            <person name="Haas B."/>
            <person name="Abouelleil A."/>
            <person name="Alvarado L."/>
            <person name="Arachchi H.M."/>
            <person name="Berlin A."/>
            <person name="Brown A."/>
            <person name="Chapman S.B."/>
            <person name="Chen Z."/>
            <person name="Dunbar C."/>
            <person name="Freedman E."/>
            <person name="Gearin G."/>
            <person name="Gellesch M."/>
            <person name="Goldberg J."/>
            <person name="Griggs A."/>
            <person name="Gujja S."/>
            <person name="Heiman D."/>
            <person name="Howarth C."/>
            <person name="Larson L."/>
            <person name="Lui A."/>
            <person name="MacDonald P.J.P."/>
            <person name="Mehta T."/>
            <person name="Montmayeur A."/>
            <person name="Murphy C."/>
            <person name="Neiman D."/>
            <person name="Pearson M."/>
            <person name="Priest M."/>
            <person name="Roberts A."/>
            <person name="Saif S."/>
            <person name="Shea T."/>
            <person name="Shenoy N."/>
            <person name="Sisk P."/>
            <person name="Stolte C."/>
            <person name="Sykes S."/>
            <person name="Yandava C."/>
            <person name="Wortman J."/>
            <person name="Nusbaum C."/>
            <person name="Birren B."/>
        </authorList>
    </citation>
    <scope>NUCLEOTIDE SEQUENCE</scope>
    <source>
        <strain evidence="2">R3-111a-1</strain>
    </source>
</reference>
<feature type="compositionally biased region" description="Basic and acidic residues" evidence="1">
    <location>
        <begin position="383"/>
        <end position="393"/>
    </location>
</feature>
<dbReference type="GeneID" id="20349793"/>
<name>J3P738_GAET3</name>
<feature type="compositionally biased region" description="Basic residues" evidence="1">
    <location>
        <begin position="406"/>
        <end position="418"/>
    </location>
</feature>
<feature type="compositionally biased region" description="Basic and acidic residues" evidence="1">
    <location>
        <begin position="349"/>
        <end position="373"/>
    </location>
</feature>
<dbReference type="OrthoDB" id="5120070at2759"/>
<evidence type="ECO:0000256" key="1">
    <source>
        <dbReference type="SAM" id="MobiDB-lite"/>
    </source>
</evidence>
<sequence length="418" mass="46305">MAAVAKIPMEKKGYLLEDQHKYPPTMNYQRHDEPRVLFSRPFLQPPTAAVDRFLNQLVTEVWVDHGCQPSGRHHMTIRIRVREYVEVEAVPIGGVVSFHPSGCGPGGLVVPADGGRRYRCQVLVVTTDPRVVPQGASYVAWLRGRCAPEAGTAASFKFSAMGSAWPIRSVLHALAGLQIYPVRLPLFHSGDLLHFVQVAYGRGHRDLVSQWMIRLIAVGIVSVNFDGYCLHQSLPSIEELAPYRHLVETVNCVLRWTEERPPNMFPKVHKLFIRLGGFPNGTRVLIDYLMVEDPNRKYFDPYVIPAPPLPIYGREIRDAAPKRREAARVAAEKAAAEKAAAENAAAEETAAKAKKDSDKAAATESNNDKDETTAKPAVTSEKPAAKPNDDKAKAPPAKPVGSGKKWYYKKGKAQSKRH</sequence>
<accession>J3P738</accession>
<reference evidence="2" key="2">
    <citation type="submission" date="2010-07" db="EMBL/GenBank/DDBJ databases">
        <authorList>
            <consortium name="The Broad Institute Genome Sequencing Platform"/>
            <consortium name="Broad Institute Genome Sequencing Center for Infectious Disease"/>
            <person name="Ma L.-J."/>
            <person name="Dead R."/>
            <person name="Young S."/>
            <person name="Zeng Q."/>
            <person name="Koehrsen M."/>
            <person name="Alvarado L."/>
            <person name="Berlin A."/>
            <person name="Chapman S.B."/>
            <person name="Chen Z."/>
            <person name="Freedman E."/>
            <person name="Gellesch M."/>
            <person name="Goldberg J."/>
            <person name="Griggs A."/>
            <person name="Gujja S."/>
            <person name="Heilman E.R."/>
            <person name="Heiman D."/>
            <person name="Hepburn T."/>
            <person name="Howarth C."/>
            <person name="Jen D."/>
            <person name="Larson L."/>
            <person name="Mehta T."/>
            <person name="Neiman D."/>
            <person name="Pearson M."/>
            <person name="Roberts A."/>
            <person name="Saif S."/>
            <person name="Shea T."/>
            <person name="Shenoy N."/>
            <person name="Sisk P."/>
            <person name="Stolte C."/>
            <person name="Sykes S."/>
            <person name="Walk T."/>
            <person name="White J."/>
            <person name="Yandava C."/>
            <person name="Haas B."/>
            <person name="Nusbaum C."/>
            <person name="Birren B."/>
        </authorList>
    </citation>
    <scope>NUCLEOTIDE SEQUENCE</scope>
    <source>
        <strain evidence="2">R3-111a-1</strain>
    </source>
</reference>
<evidence type="ECO:0000313" key="2">
    <source>
        <dbReference type="EMBL" id="EJT72469.1"/>
    </source>
</evidence>
<dbReference type="eggNOG" id="ENOG502RN48">
    <property type="taxonomic scope" value="Eukaryota"/>
</dbReference>
<organism evidence="2">
    <name type="scientific">Gaeumannomyces tritici (strain R3-111a-1)</name>
    <name type="common">Wheat and barley take-all root rot fungus</name>
    <name type="synonym">Gaeumannomyces graminis var. tritici</name>
    <dbReference type="NCBI Taxonomy" id="644352"/>
    <lineage>
        <taxon>Eukaryota</taxon>
        <taxon>Fungi</taxon>
        <taxon>Dikarya</taxon>
        <taxon>Ascomycota</taxon>
        <taxon>Pezizomycotina</taxon>
        <taxon>Sordariomycetes</taxon>
        <taxon>Sordariomycetidae</taxon>
        <taxon>Magnaporthales</taxon>
        <taxon>Magnaporthaceae</taxon>
        <taxon>Gaeumannomyces</taxon>
    </lineage>
</organism>